<gene>
    <name evidence="1" type="ORF">PZE19_02155</name>
</gene>
<dbReference type="EMBL" id="JARRAG010000001">
    <property type="protein sequence ID" value="MDG3002578.1"/>
    <property type="molecule type" value="Genomic_DNA"/>
</dbReference>
<accession>A0ABT6F557</accession>
<dbReference type="NCBIfam" id="NF038353">
    <property type="entry name" value="FxLYD_dom"/>
    <property type="match status" value="1"/>
</dbReference>
<dbReference type="RefSeq" id="WP_277858942.1">
    <property type="nucleotide sequence ID" value="NZ_JARRAG010000001.1"/>
</dbReference>
<protein>
    <submittedName>
        <fullName evidence="1">FxLYD domain-containing protein</fullName>
    </submittedName>
</protein>
<organism evidence="1 2">
    <name type="scientific">Paludisphaera mucosa</name>
    <dbReference type="NCBI Taxonomy" id="3030827"/>
    <lineage>
        <taxon>Bacteria</taxon>
        <taxon>Pseudomonadati</taxon>
        <taxon>Planctomycetota</taxon>
        <taxon>Planctomycetia</taxon>
        <taxon>Isosphaerales</taxon>
        <taxon>Isosphaeraceae</taxon>
        <taxon>Paludisphaera</taxon>
    </lineage>
</organism>
<reference evidence="1 2" key="1">
    <citation type="submission" date="2023-03" db="EMBL/GenBank/DDBJ databases">
        <title>Paludisphaera mucosa sp. nov. a novel planctomycete from northern fen.</title>
        <authorList>
            <person name="Ivanova A."/>
        </authorList>
    </citation>
    <scope>NUCLEOTIDE SEQUENCE [LARGE SCALE GENOMIC DNA]</scope>
    <source>
        <strain evidence="1 2">Pla2</strain>
    </source>
</reference>
<evidence type="ECO:0000313" key="1">
    <source>
        <dbReference type="EMBL" id="MDG3002578.1"/>
    </source>
</evidence>
<proteinExistence type="predicted"/>
<comment type="caution">
    <text evidence="1">The sequence shown here is derived from an EMBL/GenBank/DDBJ whole genome shotgun (WGS) entry which is preliminary data.</text>
</comment>
<sequence>MLPALLAVSMLAQSGDPVPGNSMYIPRLGEKAIMYRYDPLGEESGNPYIAFVDLNALIEFEDKRKAYADEHMHLMFDKKSDVELRKLLKPYEATKQVVYLKPKTGVEILGYGNFDKTGEGLRPKVNFVYFPNPSDYLVKVLDGQYKDRIVWVHASSVRVPDSKPFVPFPAIEAAKADGEELFGSKLKKPADDEAAQDKITLIDTDWELDDGYTKVHARVKNTTDRKITFLRATATFEDAKNRLVRTEFTYGNPSTLEPGDVATFEISTKADERIDHYGLKFESKDKNIPFNRPRK</sequence>
<keyword evidence="2" id="KW-1185">Reference proteome</keyword>
<dbReference type="Proteomes" id="UP001216907">
    <property type="component" value="Unassembled WGS sequence"/>
</dbReference>
<name>A0ABT6F557_9BACT</name>
<evidence type="ECO:0000313" key="2">
    <source>
        <dbReference type="Proteomes" id="UP001216907"/>
    </source>
</evidence>
<dbReference type="InterPro" id="IPR047676">
    <property type="entry name" value="FxLYD_dom"/>
</dbReference>